<reference evidence="3 4" key="1">
    <citation type="submission" date="2020-04" db="EMBL/GenBank/DDBJ databases">
        <authorList>
            <person name="De Canck E."/>
        </authorList>
    </citation>
    <scope>NUCLEOTIDE SEQUENCE [LARGE SCALE GENOMIC DNA]</scope>
    <source>
        <strain evidence="3 4">LMG 28614</strain>
    </source>
</reference>
<feature type="signal peptide" evidence="2">
    <location>
        <begin position="1"/>
        <end position="21"/>
    </location>
</feature>
<keyword evidence="4" id="KW-1185">Reference proteome</keyword>
<evidence type="ECO:0000256" key="1">
    <source>
        <dbReference type="SAM" id="MobiDB-lite"/>
    </source>
</evidence>
<evidence type="ECO:0008006" key="5">
    <source>
        <dbReference type="Google" id="ProtNLM"/>
    </source>
</evidence>
<feature type="compositionally biased region" description="Polar residues" evidence="1">
    <location>
        <begin position="35"/>
        <end position="51"/>
    </location>
</feature>
<accession>A0A6S7BLA6</accession>
<feature type="chain" id="PRO_5029022683" description="DUF4148 domain-containing protein" evidence="2">
    <location>
        <begin position="22"/>
        <end position="86"/>
    </location>
</feature>
<evidence type="ECO:0000313" key="4">
    <source>
        <dbReference type="Proteomes" id="UP000494365"/>
    </source>
</evidence>
<dbReference type="Pfam" id="PF13663">
    <property type="entry name" value="DUF4148"/>
    <property type="match status" value="1"/>
</dbReference>
<evidence type="ECO:0000256" key="2">
    <source>
        <dbReference type="SAM" id="SignalP"/>
    </source>
</evidence>
<dbReference type="Proteomes" id="UP000494365">
    <property type="component" value="Unassembled WGS sequence"/>
</dbReference>
<evidence type="ECO:0000313" key="3">
    <source>
        <dbReference type="EMBL" id="CAB3804269.1"/>
    </source>
</evidence>
<organism evidence="3 4">
    <name type="scientific">Paraburkholderia ultramafica</name>
    <dbReference type="NCBI Taxonomy" id="1544867"/>
    <lineage>
        <taxon>Bacteria</taxon>
        <taxon>Pseudomonadati</taxon>
        <taxon>Pseudomonadota</taxon>
        <taxon>Betaproteobacteria</taxon>
        <taxon>Burkholderiales</taxon>
        <taxon>Burkholderiaceae</taxon>
        <taxon>Paraburkholderia</taxon>
    </lineage>
</organism>
<feature type="region of interest" description="Disordered" evidence="1">
    <location>
        <begin position="20"/>
        <end position="51"/>
    </location>
</feature>
<protein>
    <recommendedName>
        <fullName evidence="5">DUF4148 domain-containing protein</fullName>
    </recommendedName>
</protein>
<dbReference type="InterPro" id="IPR025421">
    <property type="entry name" value="DUF4148"/>
</dbReference>
<dbReference type="EMBL" id="CADIKK010000038">
    <property type="protein sequence ID" value="CAB3804269.1"/>
    <property type="molecule type" value="Genomic_DNA"/>
</dbReference>
<dbReference type="AlphaFoldDB" id="A0A6S7BLA6"/>
<gene>
    <name evidence="3" type="ORF">LMG28614_05993</name>
</gene>
<sequence>MKHVMLAIALVGTTATASAFAQTDQPSHPAAPAQVAQTGASSSPGMASYSQPLAQKTRADVYQQLVNAMQDGEIAYLNSTVYKGSE</sequence>
<name>A0A6S7BLA6_9BURK</name>
<proteinExistence type="predicted"/>
<keyword evidence="2" id="KW-0732">Signal</keyword>